<feature type="non-terminal residue" evidence="1">
    <location>
        <position position="32"/>
    </location>
</feature>
<dbReference type="AlphaFoldDB" id="W1YN69"/>
<name>W1YN69_9ZZZZ</name>
<accession>W1YN69</accession>
<sequence>MNTPVAAIENGIGTIHEHLNWKPDYTHQAASH</sequence>
<reference evidence="1" key="1">
    <citation type="submission" date="2013-12" db="EMBL/GenBank/DDBJ databases">
        <title>A Varibaculum cambriense genome reconstructed from a premature infant gut community with otherwise low bacterial novelty that shifts toward anaerobic metabolism during the third week of life.</title>
        <authorList>
            <person name="Brown C.T."/>
            <person name="Sharon I."/>
            <person name="Thomas B.C."/>
            <person name="Castelle C.J."/>
            <person name="Morowitz M.J."/>
            <person name="Banfield J.F."/>
        </authorList>
    </citation>
    <scope>NUCLEOTIDE SEQUENCE</scope>
</reference>
<comment type="caution">
    <text evidence="1">The sequence shown here is derived from an EMBL/GenBank/DDBJ whole genome shotgun (WGS) entry which is preliminary data.</text>
</comment>
<proteinExistence type="predicted"/>
<protein>
    <submittedName>
        <fullName evidence="1">ABC-3 protein</fullName>
    </submittedName>
</protein>
<dbReference type="EMBL" id="AZMM01002221">
    <property type="protein sequence ID" value="ETJ43756.1"/>
    <property type="molecule type" value="Genomic_DNA"/>
</dbReference>
<evidence type="ECO:0000313" key="1">
    <source>
        <dbReference type="EMBL" id="ETJ43756.1"/>
    </source>
</evidence>
<organism evidence="1">
    <name type="scientific">human gut metagenome</name>
    <dbReference type="NCBI Taxonomy" id="408170"/>
    <lineage>
        <taxon>unclassified sequences</taxon>
        <taxon>metagenomes</taxon>
        <taxon>organismal metagenomes</taxon>
    </lineage>
</organism>
<gene>
    <name evidence="1" type="ORF">Q604_UNBC02221G0001</name>
</gene>